<sequence>MFAVVDRVAWRRILDTTVSGTPLVTGSRRTWGTGKWRLALDVIDQLNGWGQTPPVLAADEGYGQNAEFRAGLADWDLAHVVSVRGDLTAHPETFEPSAPPWKGNGCRPQPRYRETPQRITALAHAGDVGRSPR</sequence>
<dbReference type="Pfam" id="PF13546">
    <property type="entry name" value="DDE_5"/>
    <property type="match status" value="1"/>
</dbReference>
<comment type="caution">
    <text evidence="3">The sequence shown here is derived from an EMBL/GenBank/DDBJ whole genome shotgun (WGS) entry which is preliminary data.</text>
</comment>
<feature type="region of interest" description="Disordered" evidence="1">
    <location>
        <begin position="90"/>
        <end position="112"/>
    </location>
</feature>
<dbReference type="Proteomes" id="UP000248889">
    <property type="component" value="Unassembled WGS sequence"/>
</dbReference>
<reference evidence="3 4" key="1">
    <citation type="submission" date="2018-06" db="EMBL/GenBank/DDBJ databases">
        <title>Streptacidiphilus pinicola sp. nov., isolated from pine grove soil.</title>
        <authorList>
            <person name="Roh S.G."/>
            <person name="Park S."/>
            <person name="Kim M.-K."/>
            <person name="Yun B.-R."/>
            <person name="Park J."/>
            <person name="Kim M.J."/>
            <person name="Kim Y.S."/>
            <person name="Kim S.B."/>
        </authorList>
    </citation>
    <scope>NUCLEOTIDE SEQUENCE [LARGE SCALE GENOMIC DNA]</scope>
    <source>
        <strain evidence="3 4">MMS16-CNU450</strain>
    </source>
</reference>
<dbReference type="PANTHER" id="PTHR33627:SF1">
    <property type="entry name" value="TRANSPOSASE"/>
    <property type="match status" value="1"/>
</dbReference>
<keyword evidence="4" id="KW-1185">Reference proteome</keyword>
<evidence type="ECO:0000256" key="1">
    <source>
        <dbReference type="SAM" id="MobiDB-lite"/>
    </source>
</evidence>
<gene>
    <name evidence="3" type="ORF">DN069_20835</name>
</gene>
<accession>A0A2X0IF74</accession>
<feature type="domain" description="Transposase IS701-like DDE" evidence="2">
    <location>
        <begin position="35"/>
        <end position="125"/>
    </location>
</feature>
<dbReference type="EMBL" id="QKYN01000081">
    <property type="protein sequence ID" value="RAG83702.1"/>
    <property type="molecule type" value="Genomic_DNA"/>
</dbReference>
<dbReference type="PANTHER" id="PTHR33627">
    <property type="entry name" value="TRANSPOSASE"/>
    <property type="match status" value="1"/>
</dbReference>
<name>A0A2X0IF74_9ACTN</name>
<proteinExistence type="predicted"/>
<dbReference type="AlphaFoldDB" id="A0A2X0IF74"/>
<evidence type="ECO:0000259" key="2">
    <source>
        <dbReference type="Pfam" id="PF13546"/>
    </source>
</evidence>
<evidence type="ECO:0000313" key="3">
    <source>
        <dbReference type="EMBL" id="RAG83702.1"/>
    </source>
</evidence>
<protein>
    <recommendedName>
        <fullName evidence="2">Transposase IS701-like DDE domain-containing protein</fullName>
    </recommendedName>
</protein>
<evidence type="ECO:0000313" key="4">
    <source>
        <dbReference type="Proteomes" id="UP000248889"/>
    </source>
</evidence>
<dbReference type="OrthoDB" id="3657225at2"/>
<dbReference type="InterPro" id="IPR038721">
    <property type="entry name" value="IS701-like_DDE_dom"/>
</dbReference>
<dbReference type="InterPro" id="IPR039365">
    <property type="entry name" value="IS701-like"/>
</dbReference>
<organism evidence="3 4">
    <name type="scientific">Streptacidiphilus pinicola</name>
    <dbReference type="NCBI Taxonomy" id="2219663"/>
    <lineage>
        <taxon>Bacteria</taxon>
        <taxon>Bacillati</taxon>
        <taxon>Actinomycetota</taxon>
        <taxon>Actinomycetes</taxon>
        <taxon>Kitasatosporales</taxon>
        <taxon>Streptomycetaceae</taxon>
        <taxon>Streptacidiphilus</taxon>
    </lineage>
</organism>